<reference evidence="14 15" key="1">
    <citation type="submission" date="2018-03" db="EMBL/GenBank/DDBJ databases">
        <title>Genomic Encyclopedia of Archaeal and Bacterial Type Strains, Phase II (KMG-II): from individual species to whole genera.</title>
        <authorList>
            <person name="Goeker M."/>
        </authorList>
    </citation>
    <scope>NUCLEOTIDE SEQUENCE [LARGE SCALE GENOMIC DNA]</scope>
    <source>
        <strain evidence="14 15">DSM 44720</strain>
    </source>
</reference>
<evidence type="ECO:0000256" key="6">
    <source>
        <dbReference type="ARBA" id="ARBA00023277"/>
    </source>
</evidence>
<dbReference type="InterPro" id="IPR017736">
    <property type="entry name" value="Glyco_hydro_1_beta-glucosidase"/>
</dbReference>
<evidence type="ECO:0000256" key="2">
    <source>
        <dbReference type="ARBA" id="ARBA00010838"/>
    </source>
</evidence>
<evidence type="ECO:0000256" key="9">
    <source>
        <dbReference type="PIRSR" id="PIRSR617736-1"/>
    </source>
</evidence>
<dbReference type="PRINTS" id="PR00131">
    <property type="entry name" value="GLHYDRLASE1"/>
</dbReference>
<feature type="region of interest" description="Disordered" evidence="13">
    <location>
        <begin position="304"/>
        <end position="323"/>
    </location>
</feature>
<dbReference type="InterPro" id="IPR033132">
    <property type="entry name" value="GH_1_N_CS"/>
</dbReference>
<evidence type="ECO:0000256" key="11">
    <source>
        <dbReference type="PROSITE-ProRule" id="PRU10055"/>
    </source>
</evidence>
<feature type="active site" description="Proton donor" evidence="9">
    <location>
        <position position="165"/>
    </location>
</feature>
<dbReference type="PROSITE" id="PS00653">
    <property type="entry name" value="GLYCOSYL_HYDROL_F1_2"/>
    <property type="match status" value="1"/>
</dbReference>
<feature type="binding site" evidence="10">
    <location>
        <position position="296"/>
    </location>
    <ligand>
        <name>substrate</name>
    </ligand>
</feature>
<evidence type="ECO:0000256" key="7">
    <source>
        <dbReference type="ARBA" id="ARBA00023295"/>
    </source>
</evidence>
<dbReference type="PANTHER" id="PTHR10353">
    <property type="entry name" value="GLYCOSYL HYDROLASE"/>
    <property type="match status" value="1"/>
</dbReference>
<name>A0A2T0SZ98_9PSEU</name>
<evidence type="ECO:0000256" key="3">
    <source>
        <dbReference type="ARBA" id="ARBA00012744"/>
    </source>
</evidence>
<evidence type="ECO:0000256" key="13">
    <source>
        <dbReference type="SAM" id="MobiDB-lite"/>
    </source>
</evidence>
<evidence type="ECO:0000256" key="1">
    <source>
        <dbReference type="ARBA" id="ARBA00000448"/>
    </source>
</evidence>
<dbReference type="GO" id="GO:0005829">
    <property type="term" value="C:cytosol"/>
    <property type="evidence" value="ECO:0007669"/>
    <property type="project" value="TreeGrafter"/>
</dbReference>
<comment type="catalytic activity">
    <reaction evidence="1 12">
        <text>Hydrolysis of terminal, non-reducing beta-D-glucosyl residues with release of beta-D-glucose.</text>
        <dbReference type="EC" id="3.2.1.21"/>
    </reaction>
</comment>
<feature type="binding site" evidence="10">
    <location>
        <position position="417"/>
    </location>
    <ligand>
        <name>substrate</name>
    </ligand>
</feature>
<feature type="active site" description="Nucleophile" evidence="9 11">
    <location>
        <position position="370"/>
    </location>
</feature>
<dbReference type="PROSITE" id="PS00572">
    <property type="entry name" value="GLYCOSYL_HYDROL_F1_1"/>
    <property type="match status" value="1"/>
</dbReference>
<feature type="binding site" evidence="10">
    <location>
        <position position="20"/>
    </location>
    <ligand>
        <name>substrate</name>
    </ligand>
</feature>
<dbReference type="EC" id="3.2.1.21" evidence="3 12"/>
<evidence type="ECO:0000256" key="10">
    <source>
        <dbReference type="PIRSR" id="PIRSR617736-2"/>
    </source>
</evidence>
<dbReference type="Gene3D" id="3.20.20.80">
    <property type="entry name" value="Glycosidases"/>
    <property type="match status" value="1"/>
</dbReference>
<evidence type="ECO:0000256" key="8">
    <source>
        <dbReference type="ARBA" id="ARBA00023326"/>
    </source>
</evidence>
<dbReference type="InterPro" id="IPR001360">
    <property type="entry name" value="Glyco_hydro_1"/>
</dbReference>
<dbReference type="Pfam" id="PF00232">
    <property type="entry name" value="Glyco_hydro_1"/>
    <property type="match status" value="1"/>
</dbReference>
<dbReference type="AlphaFoldDB" id="A0A2T0SZ98"/>
<feature type="binding site" evidence="10">
    <location>
        <position position="120"/>
    </location>
    <ligand>
        <name>substrate</name>
    </ligand>
</feature>
<evidence type="ECO:0000256" key="4">
    <source>
        <dbReference type="ARBA" id="ARBA00022801"/>
    </source>
</evidence>
<accession>A0A2T0SZ98</accession>
<evidence type="ECO:0000313" key="14">
    <source>
        <dbReference type="EMBL" id="PRY38741.1"/>
    </source>
</evidence>
<protein>
    <recommendedName>
        <fullName evidence="3 12">Beta-glucosidase</fullName>
        <ecNumber evidence="3 12">3.2.1.21</ecNumber>
    </recommendedName>
</protein>
<feature type="binding site" evidence="10">
    <location>
        <begin position="424"/>
        <end position="425"/>
    </location>
    <ligand>
        <name>substrate</name>
    </ligand>
</feature>
<dbReference type="FunFam" id="3.20.20.80:FF:000004">
    <property type="entry name" value="Beta-glucosidase 6-phospho-beta-glucosidase"/>
    <property type="match status" value="1"/>
</dbReference>
<dbReference type="Proteomes" id="UP000239494">
    <property type="component" value="Unassembled WGS sequence"/>
</dbReference>
<gene>
    <name evidence="14" type="ORF">CLV43_108141</name>
</gene>
<keyword evidence="7 12" id="KW-0326">Glycosidase</keyword>
<keyword evidence="8" id="KW-0624">Polysaccharide degradation</keyword>
<organism evidence="14 15">
    <name type="scientific">Umezawaea tangerina</name>
    <dbReference type="NCBI Taxonomy" id="84725"/>
    <lineage>
        <taxon>Bacteria</taxon>
        <taxon>Bacillati</taxon>
        <taxon>Actinomycetota</taxon>
        <taxon>Actinomycetes</taxon>
        <taxon>Pseudonocardiales</taxon>
        <taxon>Pseudonocardiaceae</taxon>
        <taxon>Umezawaea</taxon>
    </lineage>
</organism>
<feature type="binding site" evidence="10">
    <location>
        <position position="164"/>
    </location>
    <ligand>
        <name>substrate</name>
    </ligand>
</feature>
<proteinExistence type="inferred from homology"/>
<dbReference type="PANTHER" id="PTHR10353:SF36">
    <property type="entry name" value="LP05116P"/>
    <property type="match status" value="1"/>
</dbReference>
<dbReference type="NCBIfam" id="TIGR03356">
    <property type="entry name" value="BGL"/>
    <property type="match status" value="1"/>
</dbReference>
<evidence type="ECO:0000256" key="5">
    <source>
        <dbReference type="ARBA" id="ARBA00023001"/>
    </source>
</evidence>
<keyword evidence="6" id="KW-0119">Carbohydrate metabolism</keyword>
<sequence length="469" mass="51721">MDQISFPEGFLWGAATAAFQVEGSTTADGRTDSIWDAFCRLPGAIVGGHTGEPAADHYRRVEQDVKLMVDLGLQAYRFSIAWPRVRPDGGEVNQAGLDFYGRLVDTLLANGIKPWVTLYHWDLPQALEDKGGWAERDTAYRFADYATTVVESLGDRVTSWTTLNEPWCSSFLGYAAGVHAPGRREPKAALAAVHHLLLGHGLATSAIRAVQPTAEVGITLNLYPVFAADPSNPSDVDAARRLDAMQNRIFLDPVLRGSYPADVVEDFEEYDFLGNVREGDLEIISAPLDMLGVNYYTEYNVSSVADGEGPPPRNGRRQSGSPWVGLGDLSFPGRDLPRTDMDWEVQPVGLTKVLRRLHDEYPRLPLYITENGAAYRDEFDGDGGVHDAERLGFIDGHLRAAHAAISEGVDLRGYFCWSLLDNFEWAEGYAKRFGIVHVDYETQVRTPKASAHWYAKVTRDNALAATGGQ</sequence>
<keyword evidence="15" id="KW-1185">Reference proteome</keyword>
<dbReference type="InterPro" id="IPR018120">
    <property type="entry name" value="Glyco_hydro_1_AS"/>
</dbReference>
<keyword evidence="4 12" id="KW-0378">Hydrolase</keyword>
<evidence type="ECO:0000313" key="15">
    <source>
        <dbReference type="Proteomes" id="UP000239494"/>
    </source>
</evidence>
<comment type="similarity">
    <text evidence="2 12">Belongs to the glycosyl hydrolase 1 family.</text>
</comment>
<dbReference type="RefSeq" id="WP_245887013.1">
    <property type="nucleotide sequence ID" value="NZ_PVTF01000008.1"/>
</dbReference>
<dbReference type="EMBL" id="PVTF01000008">
    <property type="protein sequence ID" value="PRY38741.1"/>
    <property type="molecule type" value="Genomic_DNA"/>
</dbReference>
<evidence type="ECO:0000256" key="12">
    <source>
        <dbReference type="RuleBase" id="RU361175"/>
    </source>
</evidence>
<dbReference type="GO" id="GO:0030245">
    <property type="term" value="P:cellulose catabolic process"/>
    <property type="evidence" value="ECO:0007669"/>
    <property type="project" value="UniProtKB-KW"/>
</dbReference>
<comment type="caution">
    <text evidence="14">The sequence shown here is derived from an EMBL/GenBank/DDBJ whole genome shotgun (WGS) entry which is preliminary data.</text>
</comment>
<dbReference type="SUPFAM" id="SSF51445">
    <property type="entry name" value="(Trans)glycosidases"/>
    <property type="match status" value="1"/>
</dbReference>
<keyword evidence="5" id="KW-0136">Cellulose degradation</keyword>
<dbReference type="GO" id="GO:0008422">
    <property type="term" value="F:beta-glucosidase activity"/>
    <property type="evidence" value="ECO:0007669"/>
    <property type="project" value="UniProtKB-EC"/>
</dbReference>
<dbReference type="InterPro" id="IPR017853">
    <property type="entry name" value="GH"/>
</dbReference>